<protein>
    <submittedName>
        <fullName evidence="1">Uncharacterized protein</fullName>
    </submittedName>
</protein>
<dbReference type="Gene3D" id="3.55.50.10">
    <property type="entry name" value="Baseplate protein-like domains"/>
    <property type="match status" value="1"/>
</dbReference>
<proteinExistence type="predicted"/>
<organism evidence="1">
    <name type="scientific">marine sediment metagenome</name>
    <dbReference type="NCBI Taxonomy" id="412755"/>
    <lineage>
        <taxon>unclassified sequences</taxon>
        <taxon>metagenomes</taxon>
        <taxon>ecological metagenomes</taxon>
    </lineage>
</organism>
<dbReference type="SUPFAM" id="SSF69279">
    <property type="entry name" value="Phage tail proteins"/>
    <property type="match status" value="1"/>
</dbReference>
<comment type="caution">
    <text evidence="1">The sequence shown here is derived from an EMBL/GenBank/DDBJ whole genome shotgun (WGS) entry which is preliminary data.</text>
</comment>
<name>A0A0F9FHY4_9ZZZZ</name>
<gene>
    <name evidence="1" type="ORF">LCGC14_1950540</name>
</gene>
<reference evidence="1" key="1">
    <citation type="journal article" date="2015" name="Nature">
        <title>Complex archaea that bridge the gap between prokaryotes and eukaryotes.</title>
        <authorList>
            <person name="Spang A."/>
            <person name="Saw J.H."/>
            <person name="Jorgensen S.L."/>
            <person name="Zaremba-Niedzwiedzka K."/>
            <person name="Martijn J."/>
            <person name="Lind A.E."/>
            <person name="van Eijk R."/>
            <person name="Schleper C."/>
            <person name="Guy L."/>
            <person name="Ettema T.J."/>
        </authorList>
    </citation>
    <scope>NUCLEOTIDE SEQUENCE</scope>
</reference>
<dbReference type="Gene3D" id="2.30.300.10">
    <property type="entry name" value="Baseplate protein-like domain - beta roll fold"/>
    <property type="match status" value="1"/>
</dbReference>
<accession>A0A0F9FHY4</accession>
<feature type="non-terminal residue" evidence="1">
    <location>
        <position position="224"/>
    </location>
</feature>
<dbReference type="EMBL" id="LAZR01021282">
    <property type="protein sequence ID" value="KKL85858.1"/>
    <property type="molecule type" value="Genomic_DNA"/>
</dbReference>
<evidence type="ECO:0000313" key="1">
    <source>
        <dbReference type="EMBL" id="KKL85858.1"/>
    </source>
</evidence>
<dbReference type="AlphaFoldDB" id="A0A0F9FHY4"/>
<sequence length="224" mass="25492">MRDTTRILIPIPKVRNTHCKVEVDGDDLTSRAISSKFIYPTTTGIGTFNLVLSNAHGQLTGTYSVGDTVKFYADNTDNTTLQFWGRVDYVKDSISEDGQFLEIDGRHRSFLLTEHLVCHSATGTSPSQILKDIIDKLPASYGFTYTNVGSDIDSMDVEWNYKPFWDCIFELCKHSGFDCYVDNDLDFHYFEANSIENTDEAIVEGDNFIRTKDWGTNDIYEKTR</sequence>